<organism evidence="2 3">
    <name type="scientific">Rhizobium leguminosarum</name>
    <dbReference type="NCBI Taxonomy" id="384"/>
    <lineage>
        <taxon>Bacteria</taxon>
        <taxon>Pseudomonadati</taxon>
        <taxon>Pseudomonadota</taxon>
        <taxon>Alphaproteobacteria</taxon>
        <taxon>Hyphomicrobiales</taxon>
        <taxon>Rhizobiaceae</taxon>
        <taxon>Rhizobium/Agrobacterium group</taxon>
        <taxon>Rhizobium</taxon>
    </lineage>
</organism>
<accession>A0A2K9Z5A5</accession>
<evidence type="ECO:0000313" key="3">
    <source>
        <dbReference type="Proteomes" id="UP000238523"/>
    </source>
</evidence>
<sequence>MGDGMKAIIATLVFSCSISWSSLATAETVKLQVAGGEIAAPSSQGDRIWLNLMSDSSRDLSEFTVRHVGKDIDVLINKNVVVSPHINDPFLFSGQPLHIAIPASATGVESMEAIEKLVSGKLILEVRSHDSQ</sequence>
<feature type="chain" id="PRO_5014934149" evidence="1">
    <location>
        <begin position="27"/>
        <end position="132"/>
    </location>
</feature>
<proteinExistence type="predicted"/>
<dbReference type="Proteomes" id="UP000238523">
    <property type="component" value="Chromosome"/>
</dbReference>
<evidence type="ECO:0000256" key="1">
    <source>
        <dbReference type="SAM" id="SignalP"/>
    </source>
</evidence>
<reference evidence="2 3" key="1">
    <citation type="submission" date="2017-11" db="EMBL/GenBank/DDBJ databases">
        <title>Complete genome of Rhizobium leguminosarum Norway, an ineffective micro-symbiont.</title>
        <authorList>
            <person name="Hoffrichter A."/>
            <person name="Liang J."/>
            <person name="Brachmann A."/>
            <person name="Marin M."/>
        </authorList>
    </citation>
    <scope>NUCLEOTIDE SEQUENCE [LARGE SCALE GENOMIC DNA]</scope>
    <source>
        <strain evidence="2 3">Norway</strain>
    </source>
</reference>
<keyword evidence="1" id="KW-0732">Signal</keyword>
<name>A0A2K9Z5A5_RHILE</name>
<evidence type="ECO:0000313" key="2">
    <source>
        <dbReference type="EMBL" id="AUW43360.1"/>
    </source>
</evidence>
<gene>
    <name evidence="2" type="ORF">CUJ84_Chr003015</name>
</gene>
<feature type="signal peptide" evidence="1">
    <location>
        <begin position="1"/>
        <end position="26"/>
    </location>
</feature>
<dbReference type="AlphaFoldDB" id="A0A2K9Z5A5"/>
<dbReference type="EMBL" id="CP025012">
    <property type="protein sequence ID" value="AUW43360.1"/>
    <property type="molecule type" value="Genomic_DNA"/>
</dbReference>
<protein>
    <submittedName>
        <fullName evidence="2">Uncharacterized protein</fullName>
    </submittedName>
</protein>